<sequence length="164" mass="18877">MAKPKTTEKQAWKTPGKARQHILELRQKNTCSAFMLVDSIVQLRKLGQNPEPFLRAQGVSPNEYLILEKILKLLFRHRAALEDRRTDFETLTVLVEVGMRSRAMALRQVSKGIAIDAATVRSYETQLRERRMSGVGRVRERLQIAVLHKARETDLPLRISSRMD</sequence>
<reference evidence="1 2" key="1">
    <citation type="submission" date="2012-02" db="EMBL/GenBank/DDBJ databases">
        <title>Improved High-Quality Draft Sequence of Rhizobium leguminosarum bv. trifolii WSM2297.</title>
        <authorList>
            <consortium name="US DOE Joint Genome Institute"/>
            <person name="Lucas S."/>
            <person name="Han J."/>
            <person name="Lapidus A."/>
            <person name="Cheng J.-F."/>
            <person name="Goodwin L."/>
            <person name="Pitluck S."/>
            <person name="Peters L."/>
            <person name="Ovchinnikova G."/>
            <person name="Zhang X."/>
            <person name="Detter J.C."/>
            <person name="Han C."/>
            <person name="Tapia R."/>
            <person name="Land M."/>
            <person name="Hauser L."/>
            <person name="Kyrpides N."/>
            <person name="Ivanova N."/>
            <person name="Pagani I."/>
            <person name="Brau L."/>
            <person name="Yates R."/>
            <person name="O'Hara G."/>
            <person name="Rui T."/>
            <person name="Howieson J."/>
            <person name="Reeve W."/>
            <person name="Woyke T."/>
        </authorList>
    </citation>
    <scope>NUCLEOTIDE SEQUENCE [LARGE SCALE GENOMIC DNA]</scope>
    <source>
        <strain evidence="1 2">WSM2297</strain>
    </source>
</reference>
<name>J0W6M6_RHILT</name>
<accession>J0W6M6</accession>
<dbReference type="AlphaFoldDB" id="J0W6M6"/>
<organism evidence="1 2">
    <name type="scientific">Rhizobium leguminosarum bv. trifolii WSM2297</name>
    <dbReference type="NCBI Taxonomy" id="754762"/>
    <lineage>
        <taxon>Bacteria</taxon>
        <taxon>Pseudomonadati</taxon>
        <taxon>Pseudomonadota</taxon>
        <taxon>Alphaproteobacteria</taxon>
        <taxon>Hyphomicrobiales</taxon>
        <taxon>Rhizobiaceae</taxon>
        <taxon>Rhizobium/Agrobacterium group</taxon>
        <taxon>Rhizobium</taxon>
    </lineage>
</organism>
<evidence type="ECO:0000313" key="1">
    <source>
        <dbReference type="EMBL" id="EJC80808.1"/>
    </source>
</evidence>
<protein>
    <submittedName>
        <fullName evidence="1">Uncharacterized protein</fullName>
    </submittedName>
</protein>
<dbReference type="EMBL" id="JH719395">
    <property type="protein sequence ID" value="EJC80808.1"/>
    <property type="molecule type" value="Genomic_DNA"/>
</dbReference>
<dbReference type="HOGENOM" id="CLU_1617673_0_0_5"/>
<dbReference type="RefSeq" id="WP_003581632.1">
    <property type="nucleotide sequence ID" value="NZ_JH719395.1"/>
</dbReference>
<dbReference type="Proteomes" id="UP000005732">
    <property type="component" value="Unassembled WGS sequence"/>
</dbReference>
<evidence type="ECO:0000313" key="2">
    <source>
        <dbReference type="Proteomes" id="UP000005732"/>
    </source>
</evidence>
<proteinExistence type="predicted"/>
<gene>
    <name evidence="1" type="ORF">Rleg4DRAFT_2470</name>
</gene>